<accession>A0AC59Z1T0</accession>
<reference evidence="1" key="1">
    <citation type="submission" date="2023-05" db="EMBL/GenBank/DDBJ databases">
        <authorList>
            <consortium name="ELIXIR-Norway"/>
        </authorList>
    </citation>
    <scope>NUCLEOTIDE SEQUENCE</scope>
</reference>
<gene>
    <name evidence="1" type="ORF">MRATA1EN22A_LOCUS12975</name>
</gene>
<proteinExistence type="predicted"/>
<sequence length="107" mass="12051">MLDHIFHGSSRPSRLEAKTSVTLRVTCPSTFRTLRSWRNSDVRRVRLERIGRTPLSKPLQIAKAQTAQEPRASRADAKMAGGTPRPPGPRPPSSFRKAFIFLCFSTF</sequence>
<dbReference type="Proteomes" id="UP001162501">
    <property type="component" value="Chromosome 22"/>
</dbReference>
<dbReference type="EMBL" id="OX596106">
    <property type="protein sequence ID" value="CAN0162122.1"/>
    <property type="molecule type" value="Genomic_DNA"/>
</dbReference>
<organism evidence="1 2">
    <name type="scientific">Rangifer tarandus platyrhynchus</name>
    <name type="common">Svalbard reindeer</name>
    <dbReference type="NCBI Taxonomy" id="3082113"/>
    <lineage>
        <taxon>Eukaryota</taxon>
        <taxon>Metazoa</taxon>
        <taxon>Chordata</taxon>
        <taxon>Craniata</taxon>
        <taxon>Vertebrata</taxon>
        <taxon>Euteleostomi</taxon>
        <taxon>Mammalia</taxon>
        <taxon>Eutheria</taxon>
        <taxon>Laurasiatheria</taxon>
        <taxon>Artiodactyla</taxon>
        <taxon>Ruminantia</taxon>
        <taxon>Pecora</taxon>
        <taxon>Cervidae</taxon>
        <taxon>Odocoileinae</taxon>
        <taxon>Rangifer</taxon>
    </lineage>
</organism>
<name>A0AC59Z1T0_RANTA</name>
<reference evidence="1" key="2">
    <citation type="submission" date="2025-03" db="EMBL/GenBank/DDBJ databases">
        <authorList>
            <consortium name="ELIXIR-Norway"/>
            <consortium name="Elixir Norway"/>
        </authorList>
    </citation>
    <scope>NUCLEOTIDE SEQUENCE</scope>
</reference>
<protein>
    <submittedName>
        <fullName evidence="1">Uncharacterized protein</fullName>
    </submittedName>
</protein>
<evidence type="ECO:0000313" key="1">
    <source>
        <dbReference type="EMBL" id="CAN0162122.1"/>
    </source>
</evidence>
<evidence type="ECO:0000313" key="2">
    <source>
        <dbReference type="Proteomes" id="UP001162501"/>
    </source>
</evidence>